<gene>
    <name evidence="1" type="ORF">BBK82_35975</name>
</gene>
<reference evidence="1 2" key="1">
    <citation type="submission" date="2016-07" db="EMBL/GenBank/DDBJ databases">
        <title>Complete genome sequence of the Lentzea guizhouensis DHS C013.</title>
        <authorList>
            <person name="Cao C."/>
        </authorList>
    </citation>
    <scope>NUCLEOTIDE SEQUENCE [LARGE SCALE GENOMIC DNA]</scope>
    <source>
        <strain evidence="1 2">DHS C013</strain>
    </source>
</reference>
<dbReference type="KEGG" id="led:BBK82_35975"/>
<sequence>MADRAVRRACDTHGKRGPIHRDRECRHHHILESAVLLLGACRVTPDERDWLLALADNMLAESRWQRDPRS</sequence>
<evidence type="ECO:0000313" key="1">
    <source>
        <dbReference type="EMBL" id="ANZ40603.1"/>
    </source>
</evidence>
<organism evidence="1 2">
    <name type="scientific">Lentzea guizhouensis</name>
    <dbReference type="NCBI Taxonomy" id="1586287"/>
    <lineage>
        <taxon>Bacteria</taxon>
        <taxon>Bacillati</taxon>
        <taxon>Actinomycetota</taxon>
        <taxon>Actinomycetes</taxon>
        <taxon>Pseudonocardiales</taxon>
        <taxon>Pseudonocardiaceae</taxon>
        <taxon>Lentzea</taxon>
    </lineage>
</organism>
<protein>
    <submittedName>
        <fullName evidence="1">Uncharacterized protein</fullName>
    </submittedName>
</protein>
<evidence type="ECO:0000313" key="2">
    <source>
        <dbReference type="Proteomes" id="UP000093053"/>
    </source>
</evidence>
<dbReference type="AlphaFoldDB" id="A0A1B2HSB6"/>
<dbReference type="EMBL" id="CP016793">
    <property type="protein sequence ID" value="ANZ40603.1"/>
    <property type="molecule type" value="Genomic_DNA"/>
</dbReference>
<name>A0A1B2HSB6_9PSEU</name>
<dbReference type="Proteomes" id="UP000093053">
    <property type="component" value="Chromosome"/>
</dbReference>
<keyword evidence="2" id="KW-1185">Reference proteome</keyword>
<accession>A0A1B2HSB6</accession>
<proteinExistence type="predicted"/>